<protein>
    <submittedName>
        <fullName evidence="1">Chromosome partitioning protein</fullName>
    </submittedName>
</protein>
<proteinExistence type="predicted"/>
<dbReference type="SUPFAM" id="SSF52540">
    <property type="entry name" value="P-loop containing nucleoside triphosphate hydrolases"/>
    <property type="match status" value="1"/>
</dbReference>
<dbReference type="InterPro" id="IPR027417">
    <property type="entry name" value="P-loop_NTPase"/>
</dbReference>
<organism evidence="1 2">
    <name type="scientific">Paracoccus chinensis</name>
    <dbReference type="NCBI Taxonomy" id="525640"/>
    <lineage>
        <taxon>Bacteria</taxon>
        <taxon>Pseudomonadati</taxon>
        <taxon>Pseudomonadota</taxon>
        <taxon>Alphaproteobacteria</taxon>
        <taxon>Rhodobacterales</taxon>
        <taxon>Paracoccaceae</taxon>
        <taxon>Paracoccus</taxon>
    </lineage>
</organism>
<dbReference type="Proteomes" id="UP000199555">
    <property type="component" value="Unassembled WGS sequence"/>
</dbReference>
<reference evidence="2" key="1">
    <citation type="submission" date="2016-10" db="EMBL/GenBank/DDBJ databases">
        <authorList>
            <person name="Varghese N."/>
            <person name="Submissions S."/>
        </authorList>
    </citation>
    <scope>NUCLEOTIDE SEQUENCE [LARGE SCALE GENOMIC DNA]</scope>
    <source>
        <strain evidence="2">CGMCC 1.7655</strain>
    </source>
</reference>
<dbReference type="InterPro" id="IPR050678">
    <property type="entry name" value="DNA_Partitioning_ATPase"/>
</dbReference>
<accession>A0A1G9DR59</accession>
<dbReference type="Pfam" id="PF09140">
    <property type="entry name" value="MipZ"/>
    <property type="match status" value="1"/>
</dbReference>
<dbReference type="PANTHER" id="PTHR13696:SF96">
    <property type="entry name" value="COBQ_COBB_MIND_PARA NUCLEOTIDE BINDING DOMAIN-CONTAINING PROTEIN"/>
    <property type="match status" value="1"/>
</dbReference>
<dbReference type="EMBL" id="FNGE01000002">
    <property type="protein sequence ID" value="SDK66371.1"/>
    <property type="molecule type" value="Genomic_DNA"/>
</dbReference>
<dbReference type="AlphaFoldDB" id="A0A1G9DR59"/>
<gene>
    <name evidence="1" type="ORF">SAMN04487971_102182</name>
</gene>
<dbReference type="RefSeq" id="WP_090752490.1">
    <property type="nucleotide sequence ID" value="NZ_FNGE01000002.1"/>
</dbReference>
<dbReference type="Gene3D" id="3.40.50.300">
    <property type="entry name" value="P-loop containing nucleotide triphosphate hydrolases"/>
    <property type="match status" value="1"/>
</dbReference>
<dbReference type="PANTHER" id="PTHR13696">
    <property type="entry name" value="P-LOOP CONTAINING NUCLEOSIDE TRIPHOSPHATE HYDROLASE"/>
    <property type="match status" value="1"/>
</dbReference>
<sequence>MAHIIVVGNEKGGSGKSTTSMHVATALARMGHRVGALDLDVRQRSFGRYLENRMAFMDREGLSLPTPTLAELPRDEGGDPLSAAVAGLDPDHDFIVIDCPGSHTKLSQMAHTLADTLVTPMNDSFIDFDLLARISPQGEVLGPSIYAEMVWSARQLRGQAGAGPIDWVVLRNRLGTTEMHNKRKVGEALTRLSRRIGFRVAAGFAERVIFRELFPRGLTLLDLRDIGTQNLSMSNIAARQELRDLLVELRLPGVRVNI</sequence>
<dbReference type="OrthoDB" id="13869at2"/>
<name>A0A1G9DR59_9RHOB</name>
<dbReference type="STRING" id="525640.SAMN04487971_102182"/>
<keyword evidence="2" id="KW-1185">Reference proteome</keyword>
<dbReference type="CDD" id="cd02042">
    <property type="entry name" value="ParAB_family"/>
    <property type="match status" value="1"/>
</dbReference>
<evidence type="ECO:0000313" key="2">
    <source>
        <dbReference type="Proteomes" id="UP000199555"/>
    </source>
</evidence>
<dbReference type="InterPro" id="IPR015223">
    <property type="entry name" value="MipZ"/>
</dbReference>
<evidence type="ECO:0000313" key="1">
    <source>
        <dbReference type="EMBL" id="SDK66371.1"/>
    </source>
</evidence>